<dbReference type="AlphaFoldDB" id="A0A7D9DWY4"/>
<protein>
    <submittedName>
        <fullName evidence="1">Uncharacterized protein</fullName>
    </submittedName>
</protein>
<organism evidence="1 2">
    <name type="scientific">Paramuricea clavata</name>
    <name type="common">Red gorgonian</name>
    <name type="synonym">Violescent sea-whip</name>
    <dbReference type="NCBI Taxonomy" id="317549"/>
    <lineage>
        <taxon>Eukaryota</taxon>
        <taxon>Metazoa</taxon>
        <taxon>Cnidaria</taxon>
        <taxon>Anthozoa</taxon>
        <taxon>Octocorallia</taxon>
        <taxon>Malacalcyonacea</taxon>
        <taxon>Plexauridae</taxon>
        <taxon>Paramuricea</taxon>
    </lineage>
</organism>
<evidence type="ECO:0000313" key="1">
    <source>
        <dbReference type="EMBL" id="CAB3993392.1"/>
    </source>
</evidence>
<dbReference type="Pfam" id="PF00754">
    <property type="entry name" value="F5_F8_type_C"/>
    <property type="match status" value="1"/>
</dbReference>
<accession>A0A7D9DWY4</accession>
<keyword evidence="2" id="KW-1185">Reference proteome</keyword>
<evidence type="ECO:0000313" key="2">
    <source>
        <dbReference type="Proteomes" id="UP001152795"/>
    </source>
</evidence>
<dbReference type="EMBL" id="CACRXK020002251">
    <property type="protein sequence ID" value="CAB3993392.1"/>
    <property type="molecule type" value="Genomic_DNA"/>
</dbReference>
<dbReference type="PANTHER" id="PTHR24543">
    <property type="entry name" value="MULTICOPPER OXIDASE-RELATED"/>
    <property type="match status" value="1"/>
</dbReference>
<dbReference type="PROSITE" id="PS50022">
    <property type="entry name" value="FA58C_3"/>
    <property type="match status" value="1"/>
</dbReference>
<sequence>MFSQASGSVSMNVAGPPLAFGNRTSLIVSDGYMNLYSPTSCLYDEDFCTRGFSVALWLKIESLSNTASYYLTGGKASEGFAIYSPLQAESESNADLGIGSYRLPDKSFTASSYTEDGQPHFVRMSLGGWISSVSDANQYLQIDFLTIMKFNVLQMQGNADLDAFVKKYMLAESENGLTWTTMKTSLGADKVGKLETFLSR</sequence>
<dbReference type="SUPFAM" id="SSF49785">
    <property type="entry name" value="Galactose-binding domain-like"/>
    <property type="match status" value="1"/>
</dbReference>
<dbReference type="Proteomes" id="UP001152795">
    <property type="component" value="Unassembled WGS sequence"/>
</dbReference>
<dbReference type="InterPro" id="IPR000421">
    <property type="entry name" value="FA58C"/>
</dbReference>
<name>A0A7D9DWY4_PARCT</name>
<gene>
    <name evidence="1" type="ORF">PACLA_8A085689</name>
</gene>
<reference evidence="1" key="1">
    <citation type="submission" date="2020-04" db="EMBL/GenBank/DDBJ databases">
        <authorList>
            <person name="Alioto T."/>
            <person name="Alioto T."/>
            <person name="Gomez Garrido J."/>
        </authorList>
    </citation>
    <scope>NUCLEOTIDE SEQUENCE</scope>
    <source>
        <strain evidence="1">A484AB</strain>
    </source>
</reference>
<dbReference type="InterPro" id="IPR008979">
    <property type="entry name" value="Galactose-bd-like_sf"/>
</dbReference>
<dbReference type="Gene3D" id="2.60.120.260">
    <property type="entry name" value="Galactose-binding domain-like"/>
    <property type="match status" value="1"/>
</dbReference>
<comment type="caution">
    <text evidence="1">The sequence shown here is derived from an EMBL/GenBank/DDBJ whole genome shotgun (WGS) entry which is preliminary data.</text>
</comment>
<proteinExistence type="predicted"/>